<proteinExistence type="predicted"/>
<gene>
    <name evidence="3" type="ORF">AWZ03_001483</name>
</gene>
<dbReference type="AlphaFoldDB" id="A0A484BW26"/>
<accession>A0A484BW26</accession>
<dbReference type="Proteomes" id="UP000295192">
    <property type="component" value="Unassembled WGS sequence"/>
</dbReference>
<feature type="signal peptide" evidence="2">
    <location>
        <begin position="1"/>
        <end position="20"/>
    </location>
</feature>
<protein>
    <submittedName>
        <fullName evidence="3">Uncharacterized protein</fullName>
    </submittedName>
</protein>
<dbReference type="OrthoDB" id="6617264at2759"/>
<organism evidence="3 4">
    <name type="scientific">Drosophila navojoa</name>
    <name type="common">Fruit fly</name>
    <dbReference type="NCBI Taxonomy" id="7232"/>
    <lineage>
        <taxon>Eukaryota</taxon>
        <taxon>Metazoa</taxon>
        <taxon>Ecdysozoa</taxon>
        <taxon>Arthropoda</taxon>
        <taxon>Hexapoda</taxon>
        <taxon>Insecta</taxon>
        <taxon>Pterygota</taxon>
        <taxon>Neoptera</taxon>
        <taxon>Endopterygota</taxon>
        <taxon>Diptera</taxon>
        <taxon>Brachycera</taxon>
        <taxon>Muscomorpha</taxon>
        <taxon>Ephydroidea</taxon>
        <taxon>Drosophilidae</taxon>
        <taxon>Drosophila</taxon>
    </lineage>
</organism>
<dbReference type="InterPro" id="IPR006631">
    <property type="entry name" value="DM4_12"/>
</dbReference>
<keyword evidence="2" id="KW-0732">Signal</keyword>
<feature type="region of interest" description="Disordered" evidence="1">
    <location>
        <begin position="712"/>
        <end position="768"/>
    </location>
</feature>
<sequence length="884" mass="100407">MARSIIILFGCASLVALVLLLSQSKKLLSSRANESNELAMSTTNYTHAAAREGGPFDDDSMASARQQLLLLHRQKRYLVFPEGSSFQLVFDLIIPIVDYTNFAILGITCAVAWELPSKPPSELLENLRTRLNDGTLGTVRRTDSVQQETVVMAETSNIRTPINWQAMHAPPTSVSAAAASTYASNVHNYPYHTTNVRDGAGTSAYANSPNGQQHAGRPTNWHARQSIPKWRQWAAAPTSRPPLRGSNDRWSDNWWQRNKDRVQQNWRRKQQQWSFYQQPTWSTYGQPMQRQEYSNSYAQRPRQVLQRPPEHHIYPVFGRRRRRRRDVPDQLAKDDIVERLHLQQHLSSRGLLFGKIERLYKTRQLNGTACIQRALCESAQRLGQTMTASAEPQSFIMELVSAIFQLPSDNEAAEVLLRHIPPHYVEAHQQQGNSAPLLLPIVLLLASLGVCQGDVMKVGEGISLPATGPLLNVENAGSSDLEQLIEAKLNESASSRTMQTQELLSRKRRYLVFPEGSSFQMVFDEIICVVDYTNYLVLGITVALAWELPSKPPSEAIEDILNKLEDGTIDVSRNDTVSNITYVDDTQKDTEQNSNNNNNANYKPNYINLSNGAAGSSSGSSSGHNSYYSNSPVFRTPMHPTYRYSDSFYRRPSEPARRKDNHYYYSRPVSSMRNPFQSYSQPYSRAPTTRYPYWALASQNTLRHRNSYYSAANGQRQRNGYYQPAESAHKPRSEPRRHHQIYPVYGKRSLPDAANPHHRHRRSGVASVADSELTRMENIQIKYHRSSRQTLYGRIEKYLDKRGHDGHQCVLRTLCETGQKSHEQEPGSFVGELLRAVFTIPEALDHEPVAYRDTRYDKAHAHDGDCAALYPKCKMSIWDAPFVQ</sequence>
<reference evidence="3 4" key="1">
    <citation type="journal article" date="2019" name="J. Hered.">
        <title>An Improved Genome Assembly for Drosophila navojoa, the Basal Species in the mojavensis Cluster.</title>
        <authorList>
            <person name="Vanderlinde T."/>
            <person name="Dupim E.G."/>
            <person name="Nazario-Yepiz N.O."/>
            <person name="Carvalho A.B."/>
        </authorList>
    </citation>
    <scope>NUCLEOTIDE SEQUENCE [LARGE SCALE GENOMIC DNA]</scope>
    <source>
        <strain evidence="3">Navoj_Jal97</strain>
        <tissue evidence="3">Whole organism</tissue>
    </source>
</reference>
<dbReference type="EMBL" id="LSRL02000005">
    <property type="protein sequence ID" value="TDG52202.1"/>
    <property type="molecule type" value="Genomic_DNA"/>
</dbReference>
<evidence type="ECO:0000313" key="4">
    <source>
        <dbReference type="Proteomes" id="UP000295192"/>
    </source>
</evidence>
<feature type="compositionally biased region" description="Low complexity" evidence="1">
    <location>
        <begin position="593"/>
        <end position="631"/>
    </location>
</feature>
<name>A0A484BW26_DRONA</name>
<comment type="caution">
    <text evidence="3">The sequence shown here is derived from an EMBL/GenBank/DDBJ whole genome shotgun (WGS) entry which is preliminary data.</text>
</comment>
<dbReference type="Pfam" id="PF07841">
    <property type="entry name" value="DM4_12"/>
    <property type="match status" value="2"/>
</dbReference>
<dbReference type="PANTHER" id="PTHR21398">
    <property type="entry name" value="AGAP007094-PA"/>
    <property type="match status" value="1"/>
</dbReference>
<feature type="chain" id="PRO_5019825682" evidence="2">
    <location>
        <begin position="21"/>
        <end position="884"/>
    </location>
</feature>
<dbReference type="STRING" id="7232.A0A484BW26"/>
<evidence type="ECO:0000313" key="3">
    <source>
        <dbReference type="EMBL" id="TDG52202.1"/>
    </source>
</evidence>
<feature type="region of interest" description="Disordered" evidence="1">
    <location>
        <begin position="583"/>
        <end position="632"/>
    </location>
</feature>
<evidence type="ECO:0000256" key="1">
    <source>
        <dbReference type="SAM" id="MobiDB-lite"/>
    </source>
</evidence>
<dbReference type="OMA" id="NWDARQS"/>
<evidence type="ECO:0000256" key="2">
    <source>
        <dbReference type="SAM" id="SignalP"/>
    </source>
</evidence>
<keyword evidence="4" id="KW-1185">Reference proteome</keyword>
<dbReference type="PANTHER" id="PTHR21398:SF1">
    <property type="entry name" value="FI03705P"/>
    <property type="match status" value="1"/>
</dbReference>
<dbReference type="SMART" id="SM00718">
    <property type="entry name" value="DM4_12"/>
    <property type="match status" value="2"/>
</dbReference>